<protein>
    <recommendedName>
        <fullName evidence="4 5">Flagellar hook-basal body complex protein FliE</fullName>
    </recommendedName>
</protein>
<dbReference type="AlphaFoldDB" id="A0A074MAG8"/>
<name>A0A074MAG8_9BACL</name>
<evidence type="ECO:0000256" key="5">
    <source>
        <dbReference type="NCBIfam" id="TIGR00205"/>
    </source>
</evidence>
<keyword evidence="3 4" id="KW-0975">Bacterial flagellum</keyword>
<evidence type="ECO:0000256" key="3">
    <source>
        <dbReference type="ARBA" id="ARBA00023143"/>
    </source>
</evidence>
<evidence type="ECO:0000256" key="4">
    <source>
        <dbReference type="HAMAP-Rule" id="MF_00724"/>
    </source>
</evidence>
<dbReference type="Pfam" id="PF02049">
    <property type="entry name" value="FliE"/>
    <property type="match status" value="1"/>
</dbReference>
<dbReference type="eggNOG" id="COG1677">
    <property type="taxonomic scope" value="Bacteria"/>
</dbReference>
<evidence type="ECO:0000313" key="6">
    <source>
        <dbReference type="EMBL" id="KEO82927.1"/>
    </source>
</evidence>
<dbReference type="GO" id="GO:0009425">
    <property type="term" value="C:bacterial-type flagellum basal body"/>
    <property type="evidence" value="ECO:0007669"/>
    <property type="project" value="UniProtKB-SubCell"/>
</dbReference>
<dbReference type="PANTHER" id="PTHR34653:SF1">
    <property type="entry name" value="FLAGELLAR HOOK-BASAL BODY COMPLEX PROTEIN FLIE"/>
    <property type="match status" value="1"/>
</dbReference>
<dbReference type="PANTHER" id="PTHR34653">
    <property type="match status" value="1"/>
</dbReference>
<keyword evidence="7" id="KW-1185">Reference proteome</keyword>
<reference evidence="6 7" key="1">
    <citation type="journal article" date="2013" name="Int. J. Syst. Evol. Microbiol.">
        <title>Tumebacillus flagellatus sp. nov., an alpha-amylase/pullulanase-producing bacterium isolated from cassava wastewater.</title>
        <authorList>
            <person name="Wang Q."/>
            <person name="Xie N."/>
            <person name="Qin Y."/>
            <person name="Shen N."/>
            <person name="Zhu J."/>
            <person name="Mi H."/>
            <person name="Huang R."/>
        </authorList>
    </citation>
    <scope>NUCLEOTIDE SEQUENCE [LARGE SCALE GENOMIC DNA]</scope>
    <source>
        <strain evidence="6 7">GST4</strain>
    </source>
</reference>
<comment type="caution">
    <text evidence="6">The sequence shown here is derived from an EMBL/GenBank/DDBJ whole genome shotgun (WGS) entry which is preliminary data.</text>
</comment>
<dbReference type="RefSeq" id="WP_038088837.1">
    <property type="nucleotide sequence ID" value="NZ_JMIR01000016.1"/>
</dbReference>
<gene>
    <name evidence="4" type="primary">fliE</name>
    <name evidence="6" type="ORF">EL26_12590</name>
</gene>
<proteinExistence type="inferred from homology"/>
<dbReference type="NCBIfam" id="TIGR00205">
    <property type="entry name" value="fliE"/>
    <property type="match status" value="1"/>
</dbReference>
<dbReference type="PRINTS" id="PR01006">
    <property type="entry name" value="FLGHOOKFLIE"/>
</dbReference>
<evidence type="ECO:0000256" key="2">
    <source>
        <dbReference type="ARBA" id="ARBA00009272"/>
    </source>
</evidence>
<dbReference type="GO" id="GO:0003774">
    <property type="term" value="F:cytoskeletal motor activity"/>
    <property type="evidence" value="ECO:0007669"/>
    <property type="project" value="InterPro"/>
</dbReference>
<dbReference type="GO" id="GO:0071973">
    <property type="term" value="P:bacterial-type flagellum-dependent cell motility"/>
    <property type="evidence" value="ECO:0007669"/>
    <property type="project" value="InterPro"/>
</dbReference>
<sequence length="102" mass="11023">MINSVSNLLPVSGTSSVQSLQAADAKKTAGSSFSDFLNQAMEEVNTEQLQADKMTALAAAGQVPDLHSVMIATEKVTISFQLGVQIRNKALESYQEIMRMQM</sequence>
<accession>A0A074MAG8</accession>
<dbReference type="HAMAP" id="MF_00724">
    <property type="entry name" value="FliE"/>
    <property type="match status" value="1"/>
</dbReference>
<organism evidence="6 7">
    <name type="scientific">Tumebacillus flagellatus</name>
    <dbReference type="NCBI Taxonomy" id="1157490"/>
    <lineage>
        <taxon>Bacteria</taxon>
        <taxon>Bacillati</taxon>
        <taxon>Bacillota</taxon>
        <taxon>Bacilli</taxon>
        <taxon>Bacillales</taxon>
        <taxon>Alicyclobacillaceae</taxon>
        <taxon>Tumebacillus</taxon>
    </lineage>
</organism>
<dbReference type="EMBL" id="JMIR01000016">
    <property type="protein sequence ID" value="KEO82927.1"/>
    <property type="molecule type" value="Genomic_DNA"/>
</dbReference>
<evidence type="ECO:0000256" key="1">
    <source>
        <dbReference type="ARBA" id="ARBA00004117"/>
    </source>
</evidence>
<comment type="similarity">
    <text evidence="2 4">Belongs to the FliE family.</text>
</comment>
<dbReference type="GO" id="GO:0005198">
    <property type="term" value="F:structural molecule activity"/>
    <property type="evidence" value="ECO:0007669"/>
    <property type="project" value="UniProtKB-UniRule"/>
</dbReference>
<dbReference type="OrthoDB" id="9812413at2"/>
<dbReference type="STRING" id="1157490.EL26_12590"/>
<dbReference type="Proteomes" id="UP000027931">
    <property type="component" value="Unassembled WGS sequence"/>
</dbReference>
<comment type="subcellular location">
    <subcellularLocation>
        <location evidence="1 4">Bacterial flagellum basal body</location>
    </subcellularLocation>
</comment>
<evidence type="ECO:0000313" key="7">
    <source>
        <dbReference type="Proteomes" id="UP000027931"/>
    </source>
</evidence>
<dbReference type="InterPro" id="IPR001624">
    <property type="entry name" value="FliE"/>
</dbReference>